<keyword evidence="4" id="KW-1185">Reference proteome</keyword>
<evidence type="ECO:0000313" key="3">
    <source>
        <dbReference type="EMBL" id="MXN65544.1"/>
    </source>
</evidence>
<proteinExistence type="predicted"/>
<dbReference type="SUPFAM" id="SSF53092">
    <property type="entry name" value="Creatinase/prolidase N-terminal domain"/>
    <property type="match status" value="1"/>
</dbReference>
<evidence type="ECO:0000259" key="1">
    <source>
        <dbReference type="Pfam" id="PF00557"/>
    </source>
</evidence>
<evidence type="ECO:0000313" key="4">
    <source>
        <dbReference type="Proteomes" id="UP000433101"/>
    </source>
</evidence>
<protein>
    <submittedName>
        <fullName evidence="3">M24 family metallopeptidase</fullName>
    </submittedName>
</protein>
<dbReference type="InterPro" id="IPR036005">
    <property type="entry name" value="Creatinase/aminopeptidase-like"/>
</dbReference>
<name>A0A7X3LUW2_9HYPH</name>
<dbReference type="Gene3D" id="3.40.350.10">
    <property type="entry name" value="Creatinase/prolidase N-terminal domain"/>
    <property type="match status" value="1"/>
</dbReference>
<reference evidence="3 4" key="1">
    <citation type="submission" date="2019-12" db="EMBL/GenBank/DDBJ databases">
        <authorList>
            <person name="Li M."/>
        </authorList>
    </citation>
    <scope>NUCLEOTIDE SEQUENCE [LARGE SCALE GENOMIC DNA]</scope>
    <source>
        <strain evidence="3 4">GBMRC 2046</strain>
    </source>
</reference>
<dbReference type="InterPro" id="IPR000587">
    <property type="entry name" value="Creatinase_N"/>
</dbReference>
<sequence>MYANPFSDEELARRHAAVRAEIEARDLDLIMLSTPENIFYLTGLDHWGYFAPHLLIVPAEGQMVLITRAMERVTIAHQVRNALFEGHSDSETAADMAVRHLQTRPTAQRRQRETLEQAEDVIAGLPGRTRRIGMETWSSGHSYGFGRALRDSLDDVEWVDVTGLVDELRLVKSPEEQEMMRRAALAGDAGTQAAIAAIHDGASEMDVAAECLAAMTRAGGTPPGFGPFIRPDARMAEEHTTWGQGTYRSGERVFLEIAGCVARYNAPQGRLVHIGGIPDEDAEMAEIAKSAFQAILDGLRPGVRARDVYDAWQQVVDDAGMPQYRRHHCGYLVGIGFPPSWTGGNRVTGLRHDSDLVIREGMTFHAMSWFTETGRGNFFVSNTVLLGPNGAEVLTKTPPGPTGV</sequence>
<gene>
    <name evidence="3" type="ORF">GR183_11585</name>
</gene>
<dbReference type="SUPFAM" id="SSF55920">
    <property type="entry name" value="Creatinase/aminopeptidase"/>
    <property type="match status" value="1"/>
</dbReference>
<dbReference type="EMBL" id="WUMV01000003">
    <property type="protein sequence ID" value="MXN65544.1"/>
    <property type="molecule type" value="Genomic_DNA"/>
</dbReference>
<evidence type="ECO:0000259" key="2">
    <source>
        <dbReference type="Pfam" id="PF01321"/>
    </source>
</evidence>
<dbReference type="Proteomes" id="UP000433101">
    <property type="component" value="Unassembled WGS sequence"/>
</dbReference>
<dbReference type="CDD" id="cd01066">
    <property type="entry name" value="APP_MetAP"/>
    <property type="match status" value="1"/>
</dbReference>
<dbReference type="AlphaFoldDB" id="A0A7X3LUW2"/>
<comment type="caution">
    <text evidence="3">The sequence shown here is derived from an EMBL/GenBank/DDBJ whole genome shotgun (WGS) entry which is preliminary data.</text>
</comment>
<dbReference type="PANTHER" id="PTHR46112">
    <property type="entry name" value="AMINOPEPTIDASE"/>
    <property type="match status" value="1"/>
</dbReference>
<feature type="domain" description="Creatinase N-terminal" evidence="2">
    <location>
        <begin position="14"/>
        <end position="171"/>
    </location>
</feature>
<dbReference type="InterPro" id="IPR000994">
    <property type="entry name" value="Pept_M24"/>
</dbReference>
<accession>A0A7X3LUW2</accession>
<dbReference type="PANTHER" id="PTHR46112:SF2">
    <property type="entry name" value="XAA-PRO AMINOPEPTIDASE P-RELATED"/>
    <property type="match status" value="1"/>
</dbReference>
<dbReference type="Pfam" id="PF01321">
    <property type="entry name" value="Creatinase_N"/>
    <property type="match status" value="1"/>
</dbReference>
<dbReference type="RefSeq" id="WP_160775716.1">
    <property type="nucleotide sequence ID" value="NZ_WUMV01000003.1"/>
</dbReference>
<organism evidence="3 4">
    <name type="scientific">Stappia sediminis</name>
    <dbReference type="NCBI Taxonomy" id="2692190"/>
    <lineage>
        <taxon>Bacteria</taxon>
        <taxon>Pseudomonadati</taxon>
        <taxon>Pseudomonadota</taxon>
        <taxon>Alphaproteobacteria</taxon>
        <taxon>Hyphomicrobiales</taxon>
        <taxon>Stappiaceae</taxon>
        <taxon>Stappia</taxon>
    </lineage>
</organism>
<dbReference type="Gene3D" id="3.90.230.10">
    <property type="entry name" value="Creatinase/methionine aminopeptidase superfamily"/>
    <property type="match status" value="1"/>
</dbReference>
<dbReference type="Pfam" id="PF00557">
    <property type="entry name" value="Peptidase_M24"/>
    <property type="match status" value="1"/>
</dbReference>
<feature type="domain" description="Peptidase M24" evidence="1">
    <location>
        <begin position="178"/>
        <end position="386"/>
    </location>
</feature>
<dbReference type="InterPro" id="IPR029149">
    <property type="entry name" value="Creatin/AminoP/Spt16_N"/>
</dbReference>
<dbReference type="InterPro" id="IPR050659">
    <property type="entry name" value="Peptidase_M24B"/>
</dbReference>